<evidence type="ECO:0000313" key="11">
    <source>
        <dbReference type="EMBL" id="VDP16487.1"/>
    </source>
</evidence>
<protein>
    <submittedName>
        <fullName evidence="13">WD_REPEATS_REGION domain-containing protein</fullName>
    </submittedName>
</protein>
<dbReference type="SMART" id="SM00320">
    <property type="entry name" value="WD40"/>
    <property type="match status" value="3"/>
</dbReference>
<dbReference type="SUPFAM" id="SSF50978">
    <property type="entry name" value="WD40 repeat-like"/>
    <property type="match status" value="1"/>
</dbReference>
<feature type="domain" description="IFT121 second beta-propeller" evidence="9">
    <location>
        <begin position="365"/>
        <end position="467"/>
    </location>
</feature>
<reference evidence="11 12" key="2">
    <citation type="submission" date="2018-11" db="EMBL/GenBank/DDBJ databases">
        <authorList>
            <consortium name="Pathogen Informatics"/>
        </authorList>
    </citation>
    <scope>NUCLEOTIDE SEQUENCE [LARGE SCALE GENOMIC DNA]</scope>
</reference>
<evidence type="ECO:0000256" key="7">
    <source>
        <dbReference type="ARBA" id="ARBA00023273"/>
    </source>
</evidence>
<dbReference type="InterPro" id="IPR015943">
    <property type="entry name" value="WD40/YVTN_repeat-like_dom_sf"/>
</dbReference>
<organism evidence="13">
    <name type="scientific">Soboliphyme baturini</name>
    <dbReference type="NCBI Taxonomy" id="241478"/>
    <lineage>
        <taxon>Eukaryota</taxon>
        <taxon>Metazoa</taxon>
        <taxon>Ecdysozoa</taxon>
        <taxon>Nematoda</taxon>
        <taxon>Enoplea</taxon>
        <taxon>Dorylaimia</taxon>
        <taxon>Dioctophymatida</taxon>
        <taxon>Dioctophymatoidea</taxon>
        <taxon>Soboliphymatidae</taxon>
        <taxon>Soboliphyme</taxon>
    </lineage>
</organism>
<evidence type="ECO:0000256" key="8">
    <source>
        <dbReference type="PROSITE-ProRule" id="PRU00221"/>
    </source>
</evidence>
<dbReference type="AlphaFoldDB" id="A0A183IXH3"/>
<evidence type="ECO:0000256" key="3">
    <source>
        <dbReference type="ARBA" id="ARBA00022490"/>
    </source>
</evidence>
<dbReference type="GO" id="GO:0061512">
    <property type="term" value="P:protein localization to cilium"/>
    <property type="evidence" value="ECO:0007669"/>
    <property type="project" value="TreeGrafter"/>
</dbReference>
<dbReference type="EMBL" id="UZAM01011478">
    <property type="protein sequence ID" value="VDP16487.1"/>
    <property type="molecule type" value="Genomic_DNA"/>
</dbReference>
<evidence type="ECO:0000313" key="12">
    <source>
        <dbReference type="Proteomes" id="UP000270296"/>
    </source>
</evidence>
<keyword evidence="3" id="KW-0963">Cytoplasm</keyword>
<dbReference type="Proteomes" id="UP000270296">
    <property type="component" value="Unassembled WGS sequence"/>
</dbReference>
<comment type="subcellular location">
    <subcellularLocation>
        <location evidence="1">Cell projection</location>
        <location evidence="1">Cilium</location>
    </subcellularLocation>
    <subcellularLocation>
        <location evidence="2">Cytoplasm</location>
    </subcellularLocation>
</comment>
<keyword evidence="6" id="KW-0969">Cilium</keyword>
<evidence type="ECO:0000256" key="5">
    <source>
        <dbReference type="ARBA" id="ARBA00022737"/>
    </source>
</evidence>
<dbReference type="InterPro" id="IPR056159">
    <property type="entry name" value="Beta-prop_IFT121_TULP_N"/>
</dbReference>
<keyword evidence="4 8" id="KW-0853">WD repeat</keyword>
<dbReference type="Pfam" id="PF24797">
    <property type="entry name" value="Beta-prop_WDR35_TULP_N"/>
    <property type="match status" value="1"/>
</dbReference>
<dbReference type="GO" id="GO:0030991">
    <property type="term" value="C:intraciliary transport particle A"/>
    <property type="evidence" value="ECO:0007669"/>
    <property type="project" value="TreeGrafter"/>
</dbReference>
<evidence type="ECO:0000256" key="1">
    <source>
        <dbReference type="ARBA" id="ARBA00004138"/>
    </source>
</evidence>
<name>A0A183IXH3_9BILA</name>
<dbReference type="Gene3D" id="2.130.10.10">
    <property type="entry name" value="YVTN repeat-like/Quinoprotein amine dehydrogenase"/>
    <property type="match status" value="1"/>
</dbReference>
<sequence length="481" mass="54103">MTVNFALFQISIPNNVTLRCTAWNHKEGYIACGGDGGLLKVIKLENSGTNGNENLPLTSKLSVNQTLDGHNGTVKVIRWNENFQKLATSDQHGYIIVWTFYKGSWCEEMINNRNKSVVTDLQWSNDGNQICIAYEDGVVIVGSADGNRIWSKETKLSLVAVQVKCTICLFANDYYCPKPVKFETFSELINCTVTHLKSKIAILCTPTPEVHQLLTIQWHKPQFTGTLANDCAPSLAIVYQQGFLQIMRHENDPDPVILTFSIKITSAKWNPSGTLLLIAGQNLTLPEGEQNIIYFINAFGEHLRSLKVPGKWLTECSWEGTGLRIGLAVDSYIYFATIRPDYQVSIMRLDLILKKPHTFATPYILKMFQIHFKYVHQLCFVKCYKQHCVIIHNSDDNPGQYLVQLCNGIGTPVNFMNIKMDILFVVINSTDVIFANKESFCLWSYSSAGETSANIPVMFNGTKENICQLHSTSGDEVQPVF</sequence>
<dbReference type="GO" id="GO:0005737">
    <property type="term" value="C:cytoplasm"/>
    <property type="evidence" value="ECO:0007669"/>
    <property type="project" value="UniProtKB-SubCell"/>
</dbReference>
<evidence type="ECO:0000256" key="4">
    <source>
        <dbReference type="ARBA" id="ARBA00022574"/>
    </source>
</evidence>
<dbReference type="OrthoDB" id="10260567at2759"/>
<keyword evidence="7" id="KW-0966">Cell projection</keyword>
<dbReference type="PROSITE" id="PS50082">
    <property type="entry name" value="WD_REPEATS_2"/>
    <property type="match status" value="1"/>
</dbReference>
<accession>A0A183IXH3</accession>
<proteinExistence type="predicted"/>
<evidence type="ECO:0000256" key="2">
    <source>
        <dbReference type="ARBA" id="ARBA00004496"/>
    </source>
</evidence>
<dbReference type="InterPro" id="IPR001680">
    <property type="entry name" value="WD40_rpt"/>
</dbReference>
<dbReference type="InterPro" id="IPR036322">
    <property type="entry name" value="WD40_repeat_dom_sf"/>
</dbReference>
<feature type="repeat" description="WD" evidence="8">
    <location>
        <begin position="67"/>
        <end position="98"/>
    </location>
</feature>
<evidence type="ECO:0000259" key="9">
    <source>
        <dbReference type="Pfam" id="PF23390"/>
    </source>
</evidence>
<feature type="domain" description="IFT121/TULP4 N-terminal" evidence="10">
    <location>
        <begin position="9"/>
        <end position="339"/>
    </location>
</feature>
<dbReference type="WBParaSite" id="SBAD_0000863001-mRNA-1">
    <property type="protein sequence ID" value="SBAD_0000863001-mRNA-1"/>
    <property type="gene ID" value="SBAD_0000863001"/>
</dbReference>
<dbReference type="PANTHER" id="PTHR12764:SF5">
    <property type="entry name" value="LD29485P"/>
    <property type="match status" value="1"/>
</dbReference>
<dbReference type="GO" id="GO:0097730">
    <property type="term" value="C:non-motile cilium"/>
    <property type="evidence" value="ECO:0007669"/>
    <property type="project" value="TreeGrafter"/>
</dbReference>
<dbReference type="GO" id="GO:0035721">
    <property type="term" value="P:intraciliary retrograde transport"/>
    <property type="evidence" value="ECO:0007669"/>
    <property type="project" value="TreeGrafter"/>
</dbReference>
<evidence type="ECO:0000259" key="10">
    <source>
        <dbReference type="Pfam" id="PF24797"/>
    </source>
</evidence>
<reference evidence="13" key="1">
    <citation type="submission" date="2016-06" db="UniProtKB">
        <authorList>
            <consortium name="WormBaseParasite"/>
        </authorList>
    </citation>
    <scope>IDENTIFICATION</scope>
</reference>
<dbReference type="PANTHER" id="PTHR12764">
    <property type="entry name" value="WD REPEAT DOMAIN-RELATED"/>
    <property type="match status" value="1"/>
</dbReference>
<evidence type="ECO:0000256" key="6">
    <source>
        <dbReference type="ARBA" id="ARBA00023069"/>
    </source>
</evidence>
<dbReference type="InterPro" id="IPR056158">
    <property type="entry name" value="Beta-prop_IFT121_2nd"/>
</dbReference>
<keyword evidence="12" id="KW-1185">Reference proteome</keyword>
<evidence type="ECO:0000313" key="13">
    <source>
        <dbReference type="WBParaSite" id="SBAD_0000863001-mRNA-1"/>
    </source>
</evidence>
<gene>
    <name evidence="11" type="ORF">SBAD_LOCUS8321</name>
</gene>
<dbReference type="Pfam" id="PF23390">
    <property type="entry name" value="Beta-prop_WDR35_2nd"/>
    <property type="match status" value="1"/>
</dbReference>
<keyword evidence="5" id="KW-0677">Repeat</keyword>
<dbReference type="InterPro" id="IPR039857">
    <property type="entry name" value="Ift122/121"/>
</dbReference>
<dbReference type="GO" id="GO:1905515">
    <property type="term" value="P:non-motile cilium assembly"/>
    <property type="evidence" value="ECO:0007669"/>
    <property type="project" value="TreeGrafter"/>
</dbReference>